<proteinExistence type="predicted"/>
<gene>
    <name evidence="1" type="ORF">METZ01_LOCUS1144</name>
</gene>
<feature type="non-terminal residue" evidence="1">
    <location>
        <position position="1"/>
    </location>
</feature>
<dbReference type="EMBL" id="UINC01000061">
    <property type="protein sequence ID" value="SUZ48290.1"/>
    <property type="molecule type" value="Genomic_DNA"/>
</dbReference>
<dbReference type="AlphaFoldDB" id="A0A381N0Z4"/>
<organism evidence="1">
    <name type="scientific">marine metagenome</name>
    <dbReference type="NCBI Taxonomy" id="408172"/>
    <lineage>
        <taxon>unclassified sequences</taxon>
        <taxon>metagenomes</taxon>
        <taxon>ecological metagenomes</taxon>
    </lineage>
</organism>
<accession>A0A381N0Z4</accession>
<reference evidence="1" key="1">
    <citation type="submission" date="2018-05" db="EMBL/GenBank/DDBJ databases">
        <authorList>
            <person name="Lanie J.A."/>
            <person name="Ng W.-L."/>
            <person name="Kazmierczak K.M."/>
            <person name="Andrzejewski T.M."/>
            <person name="Davidsen T.M."/>
            <person name="Wayne K.J."/>
            <person name="Tettelin H."/>
            <person name="Glass J.I."/>
            <person name="Rusch D."/>
            <person name="Podicherti R."/>
            <person name="Tsui H.-C.T."/>
            <person name="Winkler M.E."/>
        </authorList>
    </citation>
    <scope>NUCLEOTIDE SEQUENCE</scope>
</reference>
<evidence type="ECO:0000313" key="1">
    <source>
        <dbReference type="EMBL" id="SUZ48290.1"/>
    </source>
</evidence>
<sequence length="195" mass="22837">VQLFFLFRSFFLCSLNLFFFSACAGRISPGYMPTAKSSPLYQKMDKTGDLVYTAHKSSLKRPFLSFANKNRFYLYTVNNQESKWVRIVFEYNGIDRLLIDKISLKNGKSQKLEWDFSNNDNNIDGRHGGIVHEKKDLLITQEQFEKLMQLLKPRTMVEYSFSSDYEEEYPITKESLEGSLKLVEYYESIPLAVLR</sequence>
<protein>
    <submittedName>
        <fullName evidence="1">Uncharacterized protein</fullName>
    </submittedName>
</protein>
<name>A0A381N0Z4_9ZZZZ</name>